<protein>
    <submittedName>
        <fullName evidence="2">Uncharacterized protein</fullName>
    </submittedName>
</protein>
<dbReference type="EMBL" id="FLRC01000056">
    <property type="protein sequence ID" value="SBT27815.1"/>
    <property type="molecule type" value="Genomic_DNA"/>
</dbReference>
<evidence type="ECO:0000313" key="4">
    <source>
        <dbReference type="Proteomes" id="UP000078558"/>
    </source>
</evidence>
<reference evidence="3 4" key="2">
    <citation type="submission" date="2017-08" db="EMBL/GenBank/DDBJ databases">
        <authorList>
            <person name="de Groot N.N."/>
        </authorList>
    </citation>
    <scope>NUCLEOTIDE SEQUENCE [LARGE SCALE GENOMIC DNA]</scope>
    <source>
        <strain evidence="3">Orrdi1</strain>
    </source>
</reference>
<dbReference type="KEGG" id="odi:ODI_R1972"/>
<keyword evidence="1" id="KW-0812">Transmembrane</keyword>
<sequence length="96" mass="9605">MATDTLEFLFLGMVAVVVAAMLGGALAGRARTVGASLRACAVLAVVSAAGAYGLAHASGPQGAASYAPLLACAALLFTLVIAFCASLMARRLHARR</sequence>
<dbReference type="RefSeq" id="WP_067760021.1">
    <property type="nucleotide sequence ID" value="NZ_LT907988.1"/>
</dbReference>
<feature type="transmembrane region" description="Helical" evidence="1">
    <location>
        <begin position="6"/>
        <end position="28"/>
    </location>
</feature>
<reference evidence="2 4" key="1">
    <citation type="submission" date="2016-06" db="EMBL/GenBank/DDBJ databases">
        <authorList>
            <person name="Kjaerup R.B."/>
            <person name="Dalgaard T.S."/>
            <person name="Juul-Madsen H.R."/>
        </authorList>
    </citation>
    <scope>NUCLEOTIDE SEQUENCE [LARGE SCALE GENOMIC DNA]</scope>
    <source>
        <strain evidence="2">Orrdi1</strain>
    </source>
</reference>
<evidence type="ECO:0000313" key="3">
    <source>
        <dbReference type="EMBL" id="SOE49283.1"/>
    </source>
</evidence>
<gene>
    <name evidence="2" type="ORF">ODI_02107</name>
    <name evidence="3" type="ORF">ODI_R1972</name>
</gene>
<dbReference type="AlphaFoldDB" id="A0A1C3K8T2"/>
<proteinExistence type="predicted"/>
<accession>A0A1C3K8T2</accession>
<dbReference type="STRING" id="1851544.ODI_02107"/>
<evidence type="ECO:0000313" key="2">
    <source>
        <dbReference type="EMBL" id="SBT27815.1"/>
    </source>
</evidence>
<dbReference type="Proteomes" id="UP000078558">
    <property type="component" value="Chromosome I"/>
</dbReference>
<feature type="transmembrane region" description="Helical" evidence="1">
    <location>
        <begin position="66"/>
        <end position="89"/>
    </location>
</feature>
<keyword evidence="1" id="KW-1133">Transmembrane helix</keyword>
<feature type="transmembrane region" description="Helical" evidence="1">
    <location>
        <begin position="35"/>
        <end position="54"/>
    </location>
</feature>
<dbReference type="EMBL" id="LT907988">
    <property type="protein sequence ID" value="SOE49283.1"/>
    <property type="molecule type" value="Genomic_DNA"/>
</dbReference>
<evidence type="ECO:0000256" key="1">
    <source>
        <dbReference type="SAM" id="Phobius"/>
    </source>
</evidence>
<keyword evidence="4" id="KW-1185">Reference proteome</keyword>
<organism evidence="2 4">
    <name type="scientific">Orrella dioscoreae</name>
    <dbReference type="NCBI Taxonomy" id="1851544"/>
    <lineage>
        <taxon>Bacteria</taxon>
        <taxon>Pseudomonadati</taxon>
        <taxon>Pseudomonadota</taxon>
        <taxon>Betaproteobacteria</taxon>
        <taxon>Burkholderiales</taxon>
        <taxon>Alcaligenaceae</taxon>
        <taxon>Orrella</taxon>
    </lineage>
</organism>
<name>A0A1C3K8T2_9BURK</name>
<keyword evidence="1" id="KW-0472">Membrane</keyword>